<organism evidence="2 3">
    <name type="scientific">Galerina marginata (strain CBS 339.88)</name>
    <dbReference type="NCBI Taxonomy" id="685588"/>
    <lineage>
        <taxon>Eukaryota</taxon>
        <taxon>Fungi</taxon>
        <taxon>Dikarya</taxon>
        <taxon>Basidiomycota</taxon>
        <taxon>Agaricomycotina</taxon>
        <taxon>Agaricomycetes</taxon>
        <taxon>Agaricomycetidae</taxon>
        <taxon>Agaricales</taxon>
        <taxon>Agaricineae</taxon>
        <taxon>Strophariaceae</taxon>
        <taxon>Galerina</taxon>
    </lineage>
</organism>
<name>A0A067SBE9_GALM3</name>
<reference evidence="3" key="1">
    <citation type="journal article" date="2014" name="Proc. Natl. Acad. Sci. U.S.A.">
        <title>Extensive sampling of basidiomycete genomes demonstrates inadequacy of the white-rot/brown-rot paradigm for wood decay fungi.</title>
        <authorList>
            <person name="Riley R."/>
            <person name="Salamov A.A."/>
            <person name="Brown D.W."/>
            <person name="Nagy L.G."/>
            <person name="Floudas D."/>
            <person name="Held B.W."/>
            <person name="Levasseur A."/>
            <person name="Lombard V."/>
            <person name="Morin E."/>
            <person name="Otillar R."/>
            <person name="Lindquist E.A."/>
            <person name="Sun H."/>
            <person name="LaButti K.M."/>
            <person name="Schmutz J."/>
            <person name="Jabbour D."/>
            <person name="Luo H."/>
            <person name="Baker S.E."/>
            <person name="Pisabarro A.G."/>
            <person name="Walton J.D."/>
            <person name="Blanchette R.A."/>
            <person name="Henrissat B."/>
            <person name="Martin F."/>
            <person name="Cullen D."/>
            <person name="Hibbett D.S."/>
            <person name="Grigoriev I.V."/>
        </authorList>
    </citation>
    <scope>NUCLEOTIDE SEQUENCE [LARGE SCALE GENOMIC DNA]</scope>
    <source>
        <strain evidence="3">CBS 339.88</strain>
    </source>
</reference>
<proteinExistence type="predicted"/>
<protein>
    <recommendedName>
        <fullName evidence="1">DDE-1 domain-containing protein</fullName>
    </recommendedName>
</protein>
<accession>A0A067SBE9</accession>
<dbReference type="GO" id="GO:0003676">
    <property type="term" value="F:nucleic acid binding"/>
    <property type="evidence" value="ECO:0007669"/>
    <property type="project" value="InterPro"/>
</dbReference>
<sequence>DGHGSHTTLEWINLARANNIILYCLPPHTTHRLQPLDVGCFGPLQTAWFNRCDEILDETGEPMEMRDVVKEYFVARRKAFKSENILQAWKNSGLRPINPD</sequence>
<dbReference type="STRING" id="685588.A0A067SBE9"/>
<evidence type="ECO:0000313" key="2">
    <source>
        <dbReference type="EMBL" id="KDR68191.1"/>
    </source>
</evidence>
<gene>
    <name evidence="2" type="ORF">GALMADRAFT_32338</name>
</gene>
<dbReference type="HOGENOM" id="CLU_013929_2_4_1"/>
<feature type="non-terminal residue" evidence="2">
    <location>
        <position position="100"/>
    </location>
</feature>
<feature type="domain" description="DDE-1" evidence="1">
    <location>
        <begin position="1"/>
        <end position="89"/>
    </location>
</feature>
<dbReference type="Proteomes" id="UP000027222">
    <property type="component" value="Unassembled WGS sequence"/>
</dbReference>
<dbReference type="Pfam" id="PF03184">
    <property type="entry name" value="DDE_1"/>
    <property type="match status" value="1"/>
</dbReference>
<evidence type="ECO:0000313" key="3">
    <source>
        <dbReference type="Proteomes" id="UP000027222"/>
    </source>
</evidence>
<dbReference type="EMBL" id="KL142409">
    <property type="protein sequence ID" value="KDR68191.1"/>
    <property type="molecule type" value="Genomic_DNA"/>
</dbReference>
<dbReference type="OrthoDB" id="3064354at2759"/>
<feature type="non-terminal residue" evidence="2">
    <location>
        <position position="1"/>
    </location>
</feature>
<dbReference type="InterPro" id="IPR004875">
    <property type="entry name" value="DDE_SF_endonuclease_dom"/>
</dbReference>
<evidence type="ECO:0000259" key="1">
    <source>
        <dbReference type="Pfam" id="PF03184"/>
    </source>
</evidence>
<dbReference type="AlphaFoldDB" id="A0A067SBE9"/>
<keyword evidence="3" id="KW-1185">Reference proteome</keyword>